<sequence>MRDQLKRRVSRHVTEEELQRDQDTGKKMWFLHHFAVTKDSKTTPVRVVYDAKARYQGHSLNDYLMKGENINSDLFEVALRFRESEVGLIADISKMFQAIKIKPDDARFHRFVFRESPGQPVQVYELTTVTFGDKPSPTAAIVTLRHVVAEHATGDEQLNRVVADQFYMDDLNESVVNTEEALQLKSKLTETLKRGNFAIRKWQSNVEEVCDKTEDTKVATALGTKWNLEKDTLKVKAVKSAKDIPTKRNILGQTASYYDVFGMLSGPTEDSSAEAVAVEH</sequence>
<accession>A0A914AHK9</accession>
<protein>
    <recommendedName>
        <fullName evidence="1">Reverse transcriptase domain-containing protein</fullName>
    </recommendedName>
</protein>
<evidence type="ECO:0000259" key="1">
    <source>
        <dbReference type="Pfam" id="PF00078"/>
    </source>
</evidence>
<evidence type="ECO:0000313" key="2">
    <source>
        <dbReference type="EnsemblMetazoa" id="XP_038063016.1"/>
    </source>
</evidence>
<dbReference type="Proteomes" id="UP000887568">
    <property type="component" value="Unplaced"/>
</dbReference>
<dbReference type="AlphaFoldDB" id="A0A914AHK9"/>
<proteinExistence type="predicted"/>
<dbReference type="Pfam" id="PF00078">
    <property type="entry name" value="RVT_1"/>
    <property type="match status" value="1"/>
</dbReference>
<dbReference type="InterPro" id="IPR043502">
    <property type="entry name" value="DNA/RNA_pol_sf"/>
</dbReference>
<dbReference type="OrthoDB" id="8065733at2759"/>
<dbReference type="RefSeq" id="XP_038063016.1">
    <property type="nucleotide sequence ID" value="XM_038207088.1"/>
</dbReference>
<dbReference type="SUPFAM" id="SSF56672">
    <property type="entry name" value="DNA/RNA polymerases"/>
    <property type="match status" value="1"/>
</dbReference>
<reference evidence="2" key="1">
    <citation type="submission" date="2022-11" db="UniProtKB">
        <authorList>
            <consortium name="EnsemblMetazoa"/>
        </authorList>
    </citation>
    <scope>IDENTIFICATION</scope>
</reference>
<evidence type="ECO:0000313" key="3">
    <source>
        <dbReference type="Proteomes" id="UP000887568"/>
    </source>
</evidence>
<dbReference type="InterPro" id="IPR000477">
    <property type="entry name" value="RT_dom"/>
</dbReference>
<dbReference type="GeneID" id="119733703"/>
<feature type="domain" description="Reverse transcriptase" evidence="1">
    <location>
        <begin position="77"/>
        <end position="200"/>
    </location>
</feature>
<dbReference type="EnsemblMetazoa" id="XM_038207088.1">
    <property type="protein sequence ID" value="XP_038063016.1"/>
    <property type="gene ID" value="LOC119733703"/>
</dbReference>
<dbReference type="OMA" id="RIFWRKS"/>
<keyword evidence="3" id="KW-1185">Reference proteome</keyword>
<dbReference type="PANTHER" id="PTHR47331">
    <property type="entry name" value="PHD-TYPE DOMAIN-CONTAINING PROTEIN"/>
    <property type="match status" value="1"/>
</dbReference>
<organism evidence="2 3">
    <name type="scientific">Patiria miniata</name>
    <name type="common">Bat star</name>
    <name type="synonym">Asterina miniata</name>
    <dbReference type="NCBI Taxonomy" id="46514"/>
    <lineage>
        <taxon>Eukaryota</taxon>
        <taxon>Metazoa</taxon>
        <taxon>Echinodermata</taxon>
        <taxon>Eleutherozoa</taxon>
        <taxon>Asterozoa</taxon>
        <taxon>Asteroidea</taxon>
        <taxon>Valvatacea</taxon>
        <taxon>Valvatida</taxon>
        <taxon>Asterinidae</taxon>
        <taxon>Patiria</taxon>
    </lineage>
</organism>
<name>A0A914AHK9_PATMI</name>